<evidence type="ECO:0000313" key="1">
    <source>
        <dbReference type="EMBL" id="PSW17223.1"/>
    </source>
</evidence>
<sequence length="240" mass="26493">MAVKSTSKPAVMPMAKSPLLGIVTIGQSPRSDIHADMKALLGENLRWVEEGALDGLTRGDIEKKYPIAGKHDLLVSRMANGEQVCISESDLEPRLFDAVARIKDYKPDVVIILCTGDLPPITMDRCVVLSPQHIIKHFVAGLGITSLIVMSPEQAQVDNAKKRWEEAGFHTGSVFGSPYQAEAQLYQAAVKAKELSGNLIILDCMGYKIEHREKIEKWSGKRTITPREIIFNTVRTLFGP</sequence>
<dbReference type="EMBL" id="PYMA01000015">
    <property type="protein sequence ID" value="PSW17223.1"/>
    <property type="molecule type" value="Genomic_DNA"/>
</dbReference>
<dbReference type="AlphaFoldDB" id="A0A2T3NND5"/>
<protein>
    <recommendedName>
        <fullName evidence="3">AroM family protein</fullName>
    </recommendedName>
</protein>
<evidence type="ECO:0008006" key="3">
    <source>
        <dbReference type="Google" id="ProtNLM"/>
    </source>
</evidence>
<keyword evidence="2" id="KW-1185">Reference proteome</keyword>
<proteinExistence type="predicted"/>
<name>A0A2T3NND5_9GAMM</name>
<dbReference type="Proteomes" id="UP000241771">
    <property type="component" value="Unassembled WGS sequence"/>
</dbReference>
<reference evidence="1 2" key="1">
    <citation type="submission" date="2018-01" db="EMBL/GenBank/DDBJ databases">
        <title>Whole genome sequencing of Histamine producing bacteria.</title>
        <authorList>
            <person name="Butler K."/>
        </authorList>
    </citation>
    <scope>NUCLEOTIDE SEQUENCE [LARGE SCALE GENOMIC DNA]</scope>
    <source>
        <strain evidence="1 2">DSM 100436</strain>
    </source>
</reference>
<comment type="caution">
    <text evidence="1">The sequence shown here is derived from an EMBL/GenBank/DDBJ whole genome shotgun (WGS) entry which is preliminary data.</text>
</comment>
<gene>
    <name evidence="1" type="ORF">C9I98_19645</name>
</gene>
<dbReference type="Pfam" id="PF07302">
    <property type="entry name" value="AroM"/>
    <property type="match status" value="1"/>
</dbReference>
<organism evidence="1 2">
    <name type="scientific">Photobacterium sanctipauli</name>
    <dbReference type="NCBI Taxonomy" id="1342794"/>
    <lineage>
        <taxon>Bacteria</taxon>
        <taxon>Pseudomonadati</taxon>
        <taxon>Pseudomonadota</taxon>
        <taxon>Gammaproteobacteria</taxon>
        <taxon>Vibrionales</taxon>
        <taxon>Vibrionaceae</taxon>
        <taxon>Photobacterium</taxon>
    </lineage>
</organism>
<dbReference type="InterPro" id="IPR010843">
    <property type="entry name" value="Uncharacterised_AroM"/>
</dbReference>
<accession>A0A2T3NND5</accession>
<evidence type="ECO:0000313" key="2">
    <source>
        <dbReference type="Proteomes" id="UP000241771"/>
    </source>
</evidence>